<dbReference type="EMBL" id="JALNTZ010000004">
    <property type="protein sequence ID" value="KAJ3654487.1"/>
    <property type="molecule type" value="Genomic_DNA"/>
</dbReference>
<dbReference type="PROSITE" id="PS00233">
    <property type="entry name" value="CHIT_BIND_RR_1"/>
    <property type="match status" value="1"/>
</dbReference>
<dbReference type="GO" id="GO:0062129">
    <property type="term" value="C:chitin-based extracellular matrix"/>
    <property type="evidence" value="ECO:0007669"/>
    <property type="project" value="TreeGrafter"/>
</dbReference>
<protein>
    <submittedName>
        <fullName evidence="5">Uncharacterized protein</fullName>
    </submittedName>
</protein>
<dbReference type="PANTHER" id="PTHR10380:SF215">
    <property type="entry name" value="CUTICULAR PROTEIN 49AG"/>
    <property type="match status" value="1"/>
</dbReference>
<dbReference type="AlphaFoldDB" id="A0AA38MFA5"/>
<reference evidence="5" key="1">
    <citation type="journal article" date="2023" name="G3 (Bethesda)">
        <title>Whole genome assemblies of Zophobas morio and Tenebrio molitor.</title>
        <authorList>
            <person name="Kaur S."/>
            <person name="Stinson S.A."/>
            <person name="diCenzo G.C."/>
        </authorList>
    </citation>
    <scope>NUCLEOTIDE SEQUENCE</scope>
    <source>
        <strain evidence="5">QUZm001</strain>
    </source>
</reference>
<evidence type="ECO:0000256" key="3">
    <source>
        <dbReference type="SAM" id="MobiDB-lite"/>
    </source>
</evidence>
<evidence type="ECO:0000256" key="2">
    <source>
        <dbReference type="PROSITE-ProRule" id="PRU00497"/>
    </source>
</evidence>
<keyword evidence="4" id="KW-0732">Signal</keyword>
<proteinExistence type="predicted"/>
<feature type="compositionally biased region" description="Low complexity" evidence="3">
    <location>
        <begin position="26"/>
        <end position="46"/>
    </location>
</feature>
<dbReference type="Pfam" id="PF00379">
    <property type="entry name" value="Chitin_bind_4"/>
    <property type="match status" value="1"/>
</dbReference>
<evidence type="ECO:0000256" key="4">
    <source>
        <dbReference type="SAM" id="SignalP"/>
    </source>
</evidence>
<dbReference type="InterPro" id="IPR031311">
    <property type="entry name" value="CHIT_BIND_RR_consensus"/>
</dbReference>
<dbReference type="GO" id="GO:0008010">
    <property type="term" value="F:structural constituent of chitin-based larval cuticle"/>
    <property type="evidence" value="ECO:0007669"/>
    <property type="project" value="TreeGrafter"/>
</dbReference>
<feature type="compositionally biased region" description="Low complexity" evidence="3">
    <location>
        <begin position="158"/>
        <end position="185"/>
    </location>
</feature>
<evidence type="ECO:0000256" key="1">
    <source>
        <dbReference type="ARBA" id="ARBA00022460"/>
    </source>
</evidence>
<dbReference type="PROSITE" id="PS51155">
    <property type="entry name" value="CHIT_BIND_RR_2"/>
    <property type="match status" value="1"/>
</dbReference>
<keyword evidence="1 2" id="KW-0193">Cuticle</keyword>
<dbReference type="InterPro" id="IPR050468">
    <property type="entry name" value="Cuticle_Struct_Prot"/>
</dbReference>
<organism evidence="5 6">
    <name type="scientific">Zophobas morio</name>
    <dbReference type="NCBI Taxonomy" id="2755281"/>
    <lineage>
        <taxon>Eukaryota</taxon>
        <taxon>Metazoa</taxon>
        <taxon>Ecdysozoa</taxon>
        <taxon>Arthropoda</taxon>
        <taxon>Hexapoda</taxon>
        <taxon>Insecta</taxon>
        <taxon>Pterygota</taxon>
        <taxon>Neoptera</taxon>
        <taxon>Endopterygota</taxon>
        <taxon>Coleoptera</taxon>
        <taxon>Polyphaga</taxon>
        <taxon>Cucujiformia</taxon>
        <taxon>Tenebrionidae</taxon>
        <taxon>Zophobas</taxon>
    </lineage>
</organism>
<sequence>MKYHLVAIFALIAPIFARPQAPPQPQAAAPQHAPVAAQPHPQPNAASGGATTPVTIVNQAEVIGPDGSFNYSYDTSNGIHVEQGGYVKQGAQPKSVDPNNPDAGGDVQVIQGAFSYTAPDGQEISLKYVADDNGFQPQGDHLPTAPPVPEGIARSLEQQPQQPGQPAGQPGQPLQHQQPQALAAAVTDHPSPVTQV</sequence>
<feature type="region of interest" description="Disordered" evidence="3">
    <location>
        <begin position="21"/>
        <end position="50"/>
    </location>
</feature>
<evidence type="ECO:0000313" key="6">
    <source>
        <dbReference type="Proteomes" id="UP001168821"/>
    </source>
</evidence>
<evidence type="ECO:0000313" key="5">
    <source>
        <dbReference type="EMBL" id="KAJ3654487.1"/>
    </source>
</evidence>
<comment type="caution">
    <text evidence="5">The sequence shown here is derived from an EMBL/GenBank/DDBJ whole genome shotgun (WGS) entry which is preliminary data.</text>
</comment>
<gene>
    <name evidence="5" type="ORF">Zmor_013674</name>
</gene>
<feature type="signal peptide" evidence="4">
    <location>
        <begin position="1"/>
        <end position="17"/>
    </location>
</feature>
<name>A0AA38MFA5_9CUCU</name>
<dbReference type="InterPro" id="IPR000618">
    <property type="entry name" value="Insect_cuticle"/>
</dbReference>
<feature type="chain" id="PRO_5041285838" evidence="4">
    <location>
        <begin position="18"/>
        <end position="196"/>
    </location>
</feature>
<dbReference type="Proteomes" id="UP001168821">
    <property type="component" value="Unassembled WGS sequence"/>
</dbReference>
<feature type="region of interest" description="Disordered" evidence="3">
    <location>
        <begin position="132"/>
        <end position="196"/>
    </location>
</feature>
<keyword evidence="6" id="KW-1185">Reference proteome</keyword>
<accession>A0AA38MFA5</accession>
<dbReference type="PANTHER" id="PTHR10380">
    <property type="entry name" value="CUTICLE PROTEIN"/>
    <property type="match status" value="1"/>
</dbReference>